<feature type="domain" description="MADS-box" evidence="7">
    <location>
        <begin position="1"/>
        <end position="61"/>
    </location>
</feature>
<dbReference type="AlphaFoldDB" id="A0AA41V3S4"/>
<dbReference type="PROSITE" id="PS50066">
    <property type="entry name" value="MADS_BOX_2"/>
    <property type="match status" value="1"/>
</dbReference>
<keyword evidence="2" id="KW-0805">Transcription regulation</keyword>
<comment type="subcellular location">
    <subcellularLocation>
        <location evidence="1">Nucleus</location>
    </subcellularLocation>
</comment>
<organism evidence="8 9">
    <name type="scientific">Papaver nudicaule</name>
    <name type="common">Iceland poppy</name>
    <dbReference type="NCBI Taxonomy" id="74823"/>
    <lineage>
        <taxon>Eukaryota</taxon>
        <taxon>Viridiplantae</taxon>
        <taxon>Streptophyta</taxon>
        <taxon>Embryophyta</taxon>
        <taxon>Tracheophyta</taxon>
        <taxon>Spermatophyta</taxon>
        <taxon>Magnoliopsida</taxon>
        <taxon>Ranunculales</taxon>
        <taxon>Papaveraceae</taxon>
        <taxon>Papaveroideae</taxon>
        <taxon>Papaver</taxon>
    </lineage>
</organism>
<dbReference type="Proteomes" id="UP001177140">
    <property type="component" value="Unassembled WGS sequence"/>
</dbReference>
<feature type="compositionally biased region" description="Low complexity" evidence="6">
    <location>
        <begin position="123"/>
        <end position="134"/>
    </location>
</feature>
<keyword evidence="5" id="KW-0539">Nucleus</keyword>
<dbReference type="InterPro" id="IPR036879">
    <property type="entry name" value="TF_MADSbox_sf"/>
</dbReference>
<name>A0AA41V3S4_PAPNU</name>
<dbReference type="Pfam" id="PF00319">
    <property type="entry name" value="SRF-TF"/>
    <property type="match status" value="1"/>
</dbReference>
<dbReference type="GO" id="GO:0003677">
    <property type="term" value="F:DNA binding"/>
    <property type="evidence" value="ECO:0007669"/>
    <property type="project" value="UniProtKB-KW"/>
</dbReference>
<dbReference type="PANTHER" id="PTHR48019">
    <property type="entry name" value="SERUM RESPONSE FACTOR HOMOLOG"/>
    <property type="match status" value="1"/>
</dbReference>
<gene>
    <name evidence="8" type="ORF">MKW94_006452</name>
</gene>
<protein>
    <recommendedName>
        <fullName evidence="7">MADS-box domain-containing protein</fullName>
    </recommendedName>
</protein>
<sequence length="183" mass="20362">MGKRRIEIAEIQDRAKKNVTFCKRRKGLFKKASELSSLCDAKVALIVFSSAGTLYTHGEVGTLIPYQPSSEPGEEEKIENSRGGFWWDKINLDEYDTVEKLEDLKNSLLDVRKALADLKMEKSSSASTATSSSTQVNETEINNDSLEGNNLGLSDDEIEDILGNYYSELASTATTHSELRMEL</sequence>
<dbReference type="EMBL" id="JAJJMA010134771">
    <property type="protein sequence ID" value="MCL7033470.1"/>
    <property type="molecule type" value="Genomic_DNA"/>
</dbReference>
<dbReference type="PRINTS" id="PR00404">
    <property type="entry name" value="MADSDOMAIN"/>
</dbReference>
<evidence type="ECO:0000313" key="8">
    <source>
        <dbReference type="EMBL" id="MCL7033470.1"/>
    </source>
</evidence>
<accession>A0AA41V3S4</accession>
<evidence type="ECO:0000256" key="1">
    <source>
        <dbReference type="ARBA" id="ARBA00004123"/>
    </source>
</evidence>
<dbReference type="SMART" id="SM00432">
    <property type="entry name" value="MADS"/>
    <property type="match status" value="1"/>
</dbReference>
<dbReference type="CDD" id="cd00120">
    <property type="entry name" value="MADS"/>
    <property type="match status" value="1"/>
</dbReference>
<keyword evidence="9" id="KW-1185">Reference proteome</keyword>
<evidence type="ECO:0000313" key="9">
    <source>
        <dbReference type="Proteomes" id="UP001177140"/>
    </source>
</evidence>
<dbReference type="Gene3D" id="3.40.1810.10">
    <property type="entry name" value="Transcription factor, MADS-box"/>
    <property type="match status" value="1"/>
</dbReference>
<keyword evidence="3" id="KW-0238">DNA-binding</keyword>
<comment type="caution">
    <text evidence="8">The sequence shown here is derived from an EMBL/GenBank/DDBJ whole genome shotgun (WGS) entry which is preliminary data.</text>
</comment>
<evidence type="ECO:0000256" key="2">
    <source>
        <dbReference type="ARBA" id="ARBA00023015"/>
    </source>
</evidence>
<dbReference type="GO" id="GO:0046983">
    <property type="term" value="F:protein dimerization activity"/>
    <property type="evidence" value="ECO:0007669"/>
    <property type="project" value="InterPro"/>
</dbReference>
<dbReference type="InterPro" id="IPR050142">
    <property type="entry name" value="MADS-box/MEF2_TF"/>
</dbReference>
<feature type="region of interest" description="Disordered" evidence="6">
    <location>
        <begin position="123"/>
        <end position="150"/>
    </location>
</feature>
<evidence type="ECO:0000256" key="4">
    <source>
        <dbReference type="ARBA" id="ARBA00023163"/>
    </source>
</evidence>
<evidence type="ECO:0000259" key="7">
    <source>
        <dbReference type="PROSITE" id="PS50066"/>
    </source>
</evidence>
<proteinExistence type="predicted"/>
<dbReference type="SUPFAM" id="SSF55455">
    <property type="entry name" value="SRF-like"/>
    <property type="match status" value="1"/>
</dbReference>
<evidence type="ECO:0000256" key="5">
    <source>
        <dbReference type="ARBA" id="ARBA00023242"/>
    </source>
</evidence>
<reference evidence="8" key="1">
    <citation type="submission" date="2022-03" db="EMBL/GenBank/DDBJ databases">
        <title>A functionally conserved STORR gene fusion in Papaver species that diverged 16.8 million years ago.</title>
        <authorList>
            <person name="Catania T."/>
        </authorList>
    </citation>
    <scope>NUCLEOTIDE SEQUENCE</scope>
    <source>
        <strain evidence="8">S-191538</strain>
    </source>
</reference>
<evidence type="ECO:0000256" key="6">
    <source>
        <dbReference type="SAM" id="MobiDB-lite"/>
    </source>
</evidence>
<evidence type="ECO:0000256" key="3">
    <source>
        <dbReference type="ARBA" id="ARBA00023125"/>
    </source>
</evidence>
<dbReference type="InterPro" id="IPR002100">
    <property type="entry name" value="TF_MADSbox"/>
</dbReference>
<feature type="compositionally biased region" description="Polar residues" evidence="6">
    <location>
        <begin position="135"/>
        <end position="150"/>
    </location>
</feature>
<keyword evidence="4" id="KW-0804">Transcription</keyword>
<dbReference type="GO" id="GO:0005634">
    <property type="term" value="C:nucleus"/>
    <property type="evidence" value="ECO:0007669"/>
    <property type="project" value="UniProtKB-SubCell"/>
</dbReference>